<gene>
    <name evidence="1" type="ORF">K443DRAFT_678878</name>
</gene>
<accession>A0A0C9X724</accession>
<sequence>MGLQDEAISMHLREGRFELQGASYPPHNNKGRRETVYPHRIHKTSYARLLMTPP</sequence>
<dbReference type="HOGENOM" id="CLU_3050700_0_0_1"/>
<dbReference type="EMBL" id="KN838617">
    <property type="protein sequence ID" value="KIK00861.1"/>
    <property type="molecule type" value="Genomic_DNA"/>
</dbReference>
<dbReference type="AlphaFoldDB" id="A0A0C9X724"/>
<evidence type="ECO:0000313" key="2">
    <source>
        <dbReference type="Proteomes" id="UP000054477"/>
    </source>
</evidence>
<reference evidence="1 2" key="1">
    <citation type="submission" date="2014-04" db="EMBL/GenBank/DDBJ databases">
        <authorList>
            <consortium name="DOE Joint Genome Institute"/>
            <person name="Kuo A."/>
            <person name="Kohler A."/>
            <person name="Nagy L.G."/>
            <person name="Floudas D."/>
            <person name="Copeland A."/>
            <person name="Barry K.W."/>
            <person name="Cichocki N."/>
            <person name="Veneault-Fourrey C."/>
            <person name="LaButti K."/>
            <person name="Lindquist E.A."/>
            <person name="Lipzen A."/>
            <person name="Lundell T."/>
            <person name="Morin E."/>
            <person name="Murat C."/>
            <person name="Sun H."/>
            <person name="Tunlid A."/>
            <person name="Henrissat B."/>
            <person name="Grigoriev I.V."/>
            <person name="Hibbett D.S."/>
            <person name="Martin F."/>
            <person name="Nordberg H.P."/>
            <person name="Cantor M.N."/>
            <person name="Hua S.X."/>
        </authorList>
    </citation>
    <scope>NUCLEOTIDE SEQUENCE [LARGE SCALE GENOMIC DNA]</scope>
    <source>
        <strain evidence="1 2">LaAM-08-1</strain>
    </source>
</reference>
<reference evidence="2" key="2">
    <citation type="submission" date="2015-01" db="EMBL/GenBank/DDBJ databases">
        <title>Evolutionary Origins and Diversification of the Mycorrhizal Mutualists.</title>
        <authorList>
            <consortium name="DOE Joint Genome Institute"/>
            <consortium name="Mycorrhizal Genomics Consortium"/>
            <person name="Kohler A."/>
            <person name="Kuo A."/>
            <person name="Nagy L.G."/>
            <person name="Floudas D."/>
            <person name="Copeland A."/>
            <person name="Barry K.W."/>
            <person name="Cichocki N."/>
            <person name="Veneault-Fourrey C."/>
            <person name="LaButti K."/>
            <person name="Lindquist E.A."/>
            <person name="Lipzen A."/>
            <person name="Lundell T."/>
            <person name="Morin E."/>
            <person name="Murat C."/>
            <person name="Riley R."/>
            <person name="Ohm R."/>
            <person name="Sun H."/>
            <person name="Tunlid A."/>
            <person name="Henrissat B."/>
            <person name="Grigoriev I.V."/>
            <person name="Hibbett D.S."/>
            <person name="Martin F."/>
        </authorList>
    </citation>
    <scope>NUCLEOTIDE SEQUENCE [LARGE SCALE GENOMIC DNA]</scope>
    <source>
        <strain evidence="2">LaAM-08-1</strain>
    </source>
</reference>
<name>A0A0C9X724_9AGAR</name>
<dbReference type="Proteomes" id="UP000054477">
    <property type="component" value="Unassembled WGS sequence"/>
</dbReference>
<organism evidence="1 2">
    <name type="scientific">Laccaria amethystina LaAM-08-1</name>
    <dbReference type="NCBI Taxonomy" id="1095629"/>
    <lineage>
        <taxon>Eukaryota</taxon>
        <taxon>Fungi</taxon>
        <taxon>Dikarya</taxon>
        <taxon>Basidiomycota</taxon>
        <taxon>Agaricomycotina</taxon>
        <taxon>Agaricomycetes</taxon>
        <taxon>Agaricomycetidae</taxon>
        <taxon>Agaricales</taxon>
        <taxon>Agaricineae</taxon>
        <taxon>Hydnangiaceae</taxon>
        <taxon>Laccaria</taxon>
    </lineage>
</organism>
<keyword evidence="2" id="KW-1185">Reference proteome</keyword>
<proteinExistence type="predicted"/>
<evidence type="ECO:0000313" key="1">
    <source>
        <dbReference type="EMBL" id="KIK00861.1"/>
    </source>
</evidence>
<protein>
    <submittedName>
        <fullName evidence="1">Uncharacterized protein</fullName>
    </submittedName>
</protein>